<accession>A0A812IV89</accession>
<comment type="caution">
    <text evidence="1">The sequence shown here is derived from an EMBL/GenBank/DDBJ whole genome shotgun (WGS) entry which is preliminary data.</text>
</comment>
<protein>
    <submittedName>
        <fullName evidence="1">CorA protein</fullName>
    </submittedName>
</protein>
<dbReference type="Proteomes" id="UP000601435">
    <property type="component" value="Unassembled WGS sequence"/>
</dbReference>
<evidence type="ECO:0000313" key="2">
    <source>
        <dbReference type="Proteomes" id="UP000601435"/>
    </source>
</evidence>
<dbReference type="OrthoDB" id="416323at2759"/>
<sequence length="173" mass="18292">MFRNVDLVSDATINSARVVFTVESTGGCCDEPFEITAKMALNPSTLNVTSLTAPEALNIYENASTNASVTYAPDLHTVMGAEVSTPDVSAPLREVLAQSSWGNWVLVMIGDSNSTRGPASREYVPFDGAQPAQAAKLVVGTCQIPQGSTSNAIPRRSLGLLLFSFVSFFGSVI</sequence>
<keyword evidence="2" id="KW-1185">Reference proteome</keyword>
<dbReference type="EMBL" id="CAJNJA010005257">
    <property type="protein sequence ID" value="CAE7186872.1"/>
    <property type="molecule type" value="Genomic_DNA"/>
</dbReference>
<dbReference type="AlphaFoldDB" id="A0A812IV89"/>
<organism evidence="1 2">
    <name type="scientific">Symbiodinium necroappetens</name>
    <dbReference type="NCBI Taxonomy" id="1628268"/>
    <lineage>
        <taxon>Eukaryota</taxon>
        <taxon>Sar</taxon>
        <taxon>Alveolata</taxon>
        <taxon>Dinophyceae</taxon>
        <taxon>Suessiales</taxon>
        <taxon>Symbiodiniaceae</taxon>
        <taxon>Symbiodinium</taxon>
    </lineage>
</organism>
<reference evidence="1" key="1">
    <citation type="submission" date="2021-02" db="EMBL/GenBank/DDBJ databases">
        <authorList>
            <person name="Dougan E. K."/>
            <person name="Rhodes N."/>
            <person name="Thang M."/>
            <person name="Chan C."/>
        </authorList>
    </citation>
    <scope>NUCLEOTIDE SEQUENCE</scope>
</reference>
<name>A0A812IV89_9DINO</name>
<evidence type="ECO:0000313" key="1">
    <source>
        <dbReference type="EMBL" id="CAE7186872.1"/>
    </source>
</evidence>
<gene>
    <name evidence="1" type="primary">corA</name>
    <name evidence="1" type="ORF">SNEC2469_LOCUS940</name>
</gene>
<proteinExistence type="predicted"/>